<gene>
    <name evidence="9" type="primary">exbD_1</name>
    <name evidence="9" type="ORF">ETAA8_08310</name>
</gene>
<dbReference type="PANTHER" id="PTHR30558:SF3">
    <property type="entry name" value="BIOPOLYMER TRANSPORT PROTEIN EXBD-RELATED"/>
    <property type="match status" value="1"/>
</dbReference>
<dbReference type="GO" id="GO:0005886">
    <property type="term" value="C:plasma membrane"/>
    <property type="evidence" value="ECO:0007669"/>
    <property type="project" value="UniProtKB-SubCell"/>
</dbReference>
<dbReference type="EMBL" id="CP036274">
    <property type="protein sequence ID" value="QDU25760.1"/>
    <property type="molecule type" value="Genomic_DNA"/>
</dbReference>
<name>A0A517Y6B3_9BACT</name>
<reference evidence="9 10" key="1">
    <citation type="submission" date="2019-02" db="EMBL/GenBank/DDBJ databases">
        <title>Deep-cultivation of Planctomycetes and their phenomic and genomic characterization uncovers novel biology.</title>
        <authorList>
            <person name="Wiegand S."/>
            <person name="Jogler M."/>
            <person name="Boedeker C."/>
            <person name="Pinto D."/>
            <person name="Vollmers J."/>
            <person name="Rivas-Marin E."/>
            <person name="Kohn T."/>
            <person name="Peeters S.H."/>
            <person name="Heuer A."/>
            <person name="Rast P."/>
            <person name="Oberbeckmann S."/>
            <person name="Bunk B."/>
            <person name="Jeske O."/>
            <person name="Meyerdierks A."/>
            <person name="Storesund J.E."/>
            <person name="Kallscheuer N."/>
            <person name="Luecker S."/>
            <person name="Lage O.M."/>
            <person name="Pohl T."/>
            <person name="Merkel B.J."/>
            <person name="Hornburger P."/>
            <person name="Mueller R.-W."/>
            <person name="Bruemmer F."/>
            <person name="Labrenz M."/>
            <person name="Spormann A.M."/>
            <person name="Op den Camp H."/>
            <person name="Overmann J."/>
            <person name="Amann R."/>
            <person name="Jetten M.S.M."/>
            <person name="Mascher T."/>
            <person name="Medema M.H."/>
            <person name="Devos D.P."/>
            <person name="Kaster A.-K."/>
            <person name="Ovreas L."/>
            <person name="Rohde M."/>
            <person name="Galperin M.Y."/>
            <person name="Jogler C."/>
        </authorList>
    </citation>
    <scope>NUCLEOTIDE SEQUENCE [LARGE SCALE GENOMIC DNA]</scope>
    <source>
        <strain evidence="9 10">ETA_A8</strain>
    </source>
</reference>
<keyword evidence="4 7" id="KW-0812">Transmembrane</keyword>
<evidence type="ECO:0000256" key="6">
    <source>
        <dbReference type="ARBA" id="ARBA00023136"/>
    </source>
</evidence>
<dbReference type="Gene3D" id="3.30.420.270">
    <property type="match status" value="1"/>
</dbReference>
<sequence length="139" mass="15258">MPLKMHQDEMPQINLTPMVDIIFQLIIFFMVGSRFTEMDKKVDVSVPQVANAAQLPTAPTRYVVNVHRDGNITFNNQPVTLQSLTQELKTARQTKTDLNVVVRGDADGPLQNVAAVLTACRQAGVADVGISVRGGVKER</sequence>
<keyword evidence="7" id="KW-0813">Transport</keyword>
<evidence type="ECO:0000256" key="8">
    <source>
        <dbReference type="SAM" id="Phobius"/>
    </source>
</evidence>
<dbReference type="Pfam" id="PF02472">
    <property type="entry name" value="ExbD"/>
    <property type="match status" value="1"/>
</dbReference>
<evidence type="ECO:0000256" key="2">
    <source>
        <dbReference type="ARBA" id="ARBA00005811"/>
    </source>
</evidence>
<keyword evidence="5 8" id="KW-1133">Transmembrane helix</keyword>
<proteinExistence type="inferred from homology"/>
<evidence type="ECO:0000256" key="5">
    <source>
        <dbReference type="ARBA" id="ARBA00022989"/>
    </source>
</evidence>
<dbReference type="GO" id="GO:0015031">
    <property type="term" value="P:protein transport"/>
    <property type="evidence" value="ECO:0007669"/>
    <property type="project" value="UniProtKB-KW"/>
</dbReference>
<dbReference type="OrthoDB" id="9793581at2"/>
<evidence type="ECO:0000256" key="7">
    <source>
        <dbReference type="RuleBase" id="RU003879"/>
    </source>
</evidence>
<keyword evidence="7" id="KW-0653">Protein transport</keyword>
<keyword evidence="6 8" id="KW-0472">Membrane</keyword>
<organism evidence="9 10">
    <name type="scientific">Anatilimnocola aggregata</name>
    <dbReference type="NCBI Taxonomy" id="2528021"/>
    <lineage>
        <taxon>Bacteria</taxon>
        <taxon>Pseudomonadati</taxon>
        <taxon>Planctomycetota</taxon>
        <taxon>Planctomycetia</taxon>
        <taxon>Pirellulales</taxon>
        <taxon>Pirellulaceae</taxon>
        <taxon>Anatilimnocola</taxon>
    </lineage>
</organism>
<feature type="transmembrane region" description="Helical" evidence="8">
    <location>
        <begin position="12"/>
        <end position="31"/>
    </location>
</feature>
<evidence type="ECO:0000256" key="3">
    <source>
        <dbReference type="ARBA" id="ARBA00022475"/>
    </source>
</evidence>
<dbReference type="PANTHER" id="PTHR30558">
    <property type="entry name" value="EXBD MEMBRANE COMPONENT OF PMF-DRIVEN MACROMOLECULE IMPORT SYSTEM"/>
    <property type="match status" value="1"/>
</dbReference>
<evidence type="ECO:0000256" key="1">
    <source>
        <dbReference type="ARBA" id="ARBA00004162"/>
    </source>
</evidence>
<dbReference type="Proteomes" id="UP000315017">
    <property type="component" value="Chromosome"/>
</dbReference>
<accession>A0A517Y6B3</accession>
<keyword evidence="3" id="KW-1003">Cell membrane</keyword>
<dbReference type="InterPro" id="IPR003400">
    <property type="entry name" value="ExbD"/>
</dbReference>
<evidence type="ECO:0000313" key="10">
    <source>
        <dbReference type="Proteomes" id="UP000315017"/>
    </source>
</evidence>
<dbReference type="RefSeq" id="WP_145085236.1">
    <property type="nucleotide sequence ID" value="NZ_CP036274.1"/>
</dbReference>
<dbReference type="GO" id="GO:0022857">
    <property type="term" value="F:transmembrane transporter activity"/>
    <property type="evidence" value="ECO:0007669"/>
    <property type="project" value="InterPro"/>
</dbReference>
<comment type="subcellular location">
    <subcellularLocation>
        <location evidence="1">Cell membrane</location>
        <topology evidence="1">Single-pass membrane protein</topology>
    </subcellularLocation>
    <subcellularLocation>
        <location evidence="7">Cell membrane</location>
        <topology evidence="7">Single-pass type II membrane protein</topology>
    </subcellularLocation>
</comment>
<comment type="similarity">
    <text evidence="2 7">Belongs to the ExbD/TolR family.</text>
</comment>
<keyword evidence="10" id="KW-1185">Reference proteome</keyword>
<evidence type="ECO:0000313" key="9">
    <source>
        <dbReference type="EMBL" id="QDU25760.1"/>
    </source>
</evidence>
<evidence type="ECO:0000256" key="4">
    <source>
        <dbReference type="ARBA" id="ARBA00022692"/>
    </source>
</evidence>
<dbReference type="KEGG" id="aagg:ETAA8_08310"/>
<dbReference type="AlphaFoldDB" id="A0A517Y6B3"/>
<protein>
    <submittedName>
        <fullName evidence="9">Biopolymer transport protein ExbD</fullName>
    </submittedName>
</protein>